<keyword evidence="2" id="KW-1185">Reference proteome</keyword>
<dbReference type="EMBL" id="CAJNIZ010006986">
    <property type="protein sequence ID" value="CAE7254255.1"/>
    <property type="molecule type" value="Genomic_DNA"/>
</dbReference>
<sequence>MMLDPVPSGDGVSLVPQEWREVTNQVWTTQLQLGMDFTLTMGMEWFELVSKDPHGMRLYRCGERSLLVRPVPRNTVLLNVRASYLDVVDVVRFQATYMTTGEVAATVDIPALGDISVYELRRSLMDGMNIRGPNTALKLFGKEPGREITDSDCLLWFADQPATWFPQHRVTQKKRPGAVRLEDLFSPIF</sequence>
<accession>A0A812M2H5</accession>
<comment type="caution">
    <text evidence="1">The sequence shown here is derived from an EMBL/GenBank/DDBJ whole genome shotgun (WGS) entry which is preliminary data.</text>
</comment>
<proteinExistence type="predicted"/>
<evidence type="ECO:0000313" key="1">
    <source>
        <dbReference type="EMBL" id="CAE7254255.1"/>
    </source>
</evidence>
<gene>
    <name evidence="1" type="ORF">SPIL2461_LOCUS5044</name>
</gene>
<evidence type="ECO:0000313" key="2">
    <source>
        <dbReference type="Proteomes" id="UP000649617"/>
    </source>
</evidence>
<dbReference type="Proteomes" id="UP000649617">
    <property type="component" value="Unassembled WGS sequence"/>
</dbReference>
<protein>
    <submittedName>
        <fullName evidence="1">Uncharacterized protein</fullName>
    </submittedName>
</protein>
<organism evidence="1 2">
    <name type="scientific">Symbiodinium pilosum</name>
    <name type="common">Dinoflagellate</name>
    <dbReference type="NCBI Taxonomy" id="2952"/>
    <lineage>
        <taxon>Eukaryota</taxon>
        <taxon>Sar</taxon>
        <taxon>Alveolata</taxon>
        <taxon>Dinophyceae</taxon>
        <taxon>Suessiales</taxon>
        <taxon>Symbiodiniaceae</taxon>
        <taxon>Symbiodinium</taxon>
    </lineage>
</organism>
<reference evidence="1" key="1">
    <citation type="submission" date="2021-02" db="EMBL/GenBank/DDBJ databases">
        <authorList>
            <person name="Dougan E. K."/>
            <person name="Rhodes N."/>
            <person name="Thang M."/>
            <person name="Chan C."/>
        </authorList>
    </citation>
    <scope>NUCLEOTIDE SEQUENCE</scope>
</reference>
<dbReference type="AlphaFoldDB" id="A0A812M2H5"/>
<name>A0A812M2H5_SYMPI</name>